<dbReference type="GO" id="GO:0006355">
    <property type="term" value="P:regulation of DNA-templated transcription"/>
    <property type="evidence" value="ECO:0007669"/>
    <property type="project" value="InterPro"/>
</dbReference>
<keyword evidence="2" id="KW-0597">Phosphoprotein</keyword>
<dbReference type="InterPro" id="IPR016032">
    <property type="entry name" value="Sig_transdc_resp-reg_C-effctor"/>
</dbReference>
<gene>
    <name evidence="6" type="ORF">F0L68_39800</name>
</gene>
<proteinExistence type="predicted"/>
<dbReference type="PRINTS" id="PR00038">
    <property type="entry name" value="HTHLUXR"/>
</dbReference>
<organism evidence="6 7">
    <name type="scientific">Solihabitans fulvus</name>
    <dbReference type="NCBI Taxonomy" id="1892852"/>
    <lineage>
        <taxon>Bacteria</taxon>
        <taxon>Bacillati</taxon>
        <taxon>Actinomycetota</taxon>
        <taxon>Actinomycetes</taxon>
        <taxon>Pseudonocardiales</taxon>
        <taxon>Pseudonocardiaceae</taxon>
        <taxon>Solihabitans</taxon>
    </lineage>
</organism>
<comment type="caution">
    <text evidence="6">The sequence shown here is derived from an EMBL/GenBank/DDBJ whole genome shotgun (WGS) entry which is preliminary data.</text>
</comment>
<dbReference type="InterPro" id="IPR039420">
    <property type="entry name" value="WalR-like"/>
</dbReference>
<evidence type="ECO:0000313" key="7">
    <source>
        <dbReference type="Proteomes" id="UP000323454"/>
    </source>
</evidence>
<feature type="region of interest" description="Disordered" evidence="3">
    <location>
        <begin position="1"/>
        <end position="21"/>
    </location>
</feature>
<dbReference type="PROSITE" id="PS50043">
    <property type="entry name" value="HTH_LUXR_2"/>
    <property type="match status" value="1"/>
</dbReference>
<dbReference type="Proteomes" id="UP000323454">
    <property type="component" value="Unassembled WGS sequence"/>
</dbReference>
<dbReference type="AlphaFoldDB" id="A0A5B2W8Z0"/>
<dbReference type="GO" id="GO:0000160">
    <property type="term" value="P:phosphorelay signal transduction system"/>
    <property type="evidence" value="ECO:0007669"/>
    <property type="project" value="InterPro"/>
</dbReference>
<evidence type="ECO:0000313" key="6">
    <source>
        <dbReference type="EMBL" id="KAA2248423.1"/>
    </source>
</evidence>
<evidence type="ECO:0000256" key="2">
    <source>
        <dbReference type="PROSITE-ProRule" id="PRU00169"/>
    </source>
</evidence>
<accession>A0A5B2W8Z0</accession>
<evidence type="ECO:0000259" key="4">
    <source>
        <dbReference type="PROSITE" id="PS50043"/>
    </source>
</evidence>
<dbReference type="SUPFAM" id="SSF46894">
    <property type="entry name" value="C-terminal effector domain of the bipartite response regulators"/>
    <property type="match status" value="1"/>
</dbReference>
<reference evidence="6 7" key="2">
    <citation type="submission" date="2019-09" db="EMBL/GenBank/DDBJ databases">
        <authorList>
            <person name="Jin C."/>
        </authorList>
    </citation>
    <scope>NUCLEOTIDE SEQUENCE [LARGE SCALE GENOMIC DNA]</scope>
    <source>
        <strain evidence="6 7">AN110305</strain>
    </source>
</reference>
<dbReference type="SUPFAM" id="SSF52172">
    <property type="entry name" value="CheY-like"/>
    <property type="match status" value="1"/>
</dbReference>
<dbReference type="GO" id="GO:0003677">
    <property type="term" value="F:DNA binding"/>
    <property type="evidence" value="ECO:0007669"/>
    <property type="project" value="UniProtKB-KW"/>
</dbReference>
<dbReference type="InterPro" id="IPR011006">
    <property type="entry name" value="CheY-like_superfamily"/>
</dbReference>
<dbReference type="PROSITE" id="PS50110">
    <property type="entry name" value="RESPONSE_REGULATORY"/>
    <property type="match status" value="1"/>
</dbReference>
<protein>
    <submittedName>
        <fullName evidence="6">Response regulator transcription factor</fullName>
    </submittedName>
</protein>
<dbReference type="CDD" id="cd06170">
    <property type="entry name" value="LuxR_C_like"/>
    <property type="match status" value="1"/>
</dbReference>
<name>A0A5B2W8Z0_9PSEU</name>
<sequence length="252" mass="27689">MRGAMNPRPLWTAGATRSASGEPGIALVDPIPLFREGLSSLILRTPGMRWLGSTGHLHTAVKLHDRLHPNVMMIDSVLDPRAHLAQVLRSSDPTLVVLALVRELHRNVGYLAAARAVGVQGFVLRTSEPAQIVEAIRRTYQERQYIDPTLAPLAKGLVPGHQPTPQQPLSRREYEVLQLIADGLENQAVAKKLFVSVETVRTHVKSILRKLRARDRTHAVALAFRAGLLASHREAQVPTQSSTLDRPAVNEG</sequence>
<evidence type="ECO:0000256" key="3">
    <source>
        <dbReference type="SAM" id="MobiDB-lite"/>
    </source>
</evidence>
<feature type="domain" description="Response regulatory" evidence="5">
    <location>
        <begin position="24"/>
        <end position="140"/>
    </location>
</feature>
<dbReference type="PROSITE" id="PS00622">
    <property type="entry name" value="HTH_LUXR_1"/>
    <property type="match status" value="1"/>
</dbReference>
<keyword evidence="1" id="KW-0238">DNA-binding</keyword>
<keyword evidence="7" id="KW-1185">Reference proteome</keyword>
<dbReference type="InterPro" id="IPR001789">
    <property type="entry name" value="Sig_transdc_resp-reg_receiver"/>
</dbReference>
<dbReference type="PANTHER" id="PTHR43214">
    <property type="entry name" value="TWO-COMPONENT RESPONSE REGULATOR"/>
    <property type="match status" value="1"/>
</dbReference>
<dbReference type="OrthoDB" id="3534994at2"/>
<dbReference type="InterPro" id="IPR000792">
    <property type="entry name" value="Tscrpt_reg_LuxR_C"/>
</dbReference>
<reference evidence="6 7" key="1">
    <citation type="submission" date="2019-09" db="EMBL/GenBank/DDBJ databases">
        <title>Goodfellowia gen. nov., a new genus of the Pseudonocardineae related to Actinoalloteichus, containing Goodfellowia coeruleoviolacea gen. nov., comb. nov. gen. nov., comb. nov.</title>
        <authorList>
            <person name="Labeda D."/>
        </authorList>
    </citation>
    <scope>NUCLEOTIDE SEQUENCE [LARGE SCALE GENOMIC DNA]</scope>
    <source>
        <strain evidence="6 7">AN110305</strain>
    </source>
</reference>
<dbReference type="Gene3D" id="3.40.50.2300">
    <property type="match status" value="1"/>
</dbReference>
<evidence type="ECO:0000259" key="5">
    <source>
        <dbReference type="PROSITE" id="PS50110"/>
    </source>
</evidence>
<dbReference type="PANTHER" id="PTHR43214:SF43">
    <property type="entry name" value="TWO-COMPONENT RESPONSE REGULATOR"/>
    <property type="match status" value="1"/>
</dbReference>
<feature type="domain" description="HTH luxR-type" evidence="4">
    <location>
        <begin position="162"/>
        <end position="227"/>
    </location>
</feature>
<dbReference type="EMBL" id="VUOB01000106">
    <property type="protein sequence ID" value="KAA2248423.1"/>
    <property type="molecule type" value="Genomic_DNA"/>
</dbReference>
<dbReference type="Pfam" id="PF00196">
    <property type="entry name" value="GerE"/>
    <property type="match status" value="1"/>
</dbReference>
<feature type="modified residue" description="4-aspartylphosphate" evidence="2">
    <location>
        <position position="75"/>
    </location>
</feature>
<dbReference type="SMART" id="SM00421">
    <property type="entry name" value="HTH_LUXR"/>
    <property type="match status" value="1"/>
</dbReference>
<evidence type="ECO:0000256" key="1">
    <source>
        <dbReference type="ARBA" id="ARBA00023125"/>
    </source>
</evidence>